<feature type="transmembrane region" description="Helical" evidence="2">
    <location>
        <begin position="433"/>
        <end position="453"/>
    </location>
</feature>
<sequence length="489" mass="56078">MYYEAGISDDINNSYPDSPKSQASCNTIYQPGNDSLHLGENDANKDLAASFITIGMPSDKMANTPAIKTCDGKPFVTKPSKLAHYDGLRGMAALWVFFWHYLKDRSPSLFGLLFGYQNWNASVPIFFILSGRVLVVSALKSGSQRQLVSAIIRRPFRLLMPLIILMIIDNLVIHDRQPVNSLYELIVEPIWFMFGSANNLKTVTGDAWTLSYEYIFSNVIYYTAFVLLQFQHNDHTRYLILGASFVWYYLTHSWGMHFIAGLILADLAQHGYIEKYKSWGFSSYLTSALFFGTMALVFRNPWYDIADKIDATIRAYQFSNGNMGVGNAFWEPNALIFSFSFAAMIAVETSSYLQWFFSQSVFRFLGRISFPMYLIHHYTFPMLDIFNDHVKQRFNDSLLTSILIVVPPTLFICFLSYLLIFIMDNPSVSIGKWIEQLVFGENLSVLAFMTWMLDIARRAKLSISQKQLSIRGIIMRIYHGKEYKHLDSC</sequence>
<evidence type="ECO:0000256" key="2">
    <source>
        <dbReference type="SAM" id="Phobius"/>
    </source>
</evidence>
<feature type="compositionally biased region" description="Polar residues" evidence="1">
    <location>
        <begin position="10"/>
        <end position="23"/>
    </location>
</feature>
<dbReference type="STRING" id="684364.F4NZJ5"/>
<dbReference type="PANTHER" id="PTHR23028:SF134">
    <property type="entry name" value="PUTATIVE (AFU_ORTHOLOGUE AFUA_4G08520)-RELATED"/>
    <property type="match status" value="1"/>
</dbReference>
<feature type="transmembrane region" description="Helical" evidence="2">
    <location>
        <begin position="155"/>
        <end position="173"/>
    </location>
</feature>
<dbReference type="EMBL" id="GL882882">
    <property type="protein sequence ID" value="EGF81140.1"/>
    <property type="molecule type" value="Genomic_DNA"/>
</dbReference>
<dbReference type="PANTHER" id="PTHR23028">
    <property type="entry name" value="ACETYLTRANSFERASE"/>
    <property type="match status" value="1"/>
</dbReference>
<dbReference type="InParanoid" id="F4NZJ5"/>
<feature type="transmembrane region" description="Helical" evidence="2">
    <location>
        <begin position="122"/>
        <end position="143"/>
    </location>
</feature>
<dbReference type="GeneID" id="18242782"/>
<evidence type="ECO:0000256" key="1">
    <source>
        <dbReference type="SAM" id="MobiDB-lite"/>
    </source>
</evidence>
<feature type="transmembrane region" description="Helical" evidence="2">
    <location>
        <begin position="279"/>
        <end position="298"/>
    </location>
</feature>
<protein>
    <submittedName>
        <fullName evidence="4">Expressed protein</fullName>
    </submittedName>
</protein>
<reference evidence="4 5" key="1">
    <citation type="submission" date="2009-12" db="EMBL/GenBank/DDBJ databases">
        <title>The draft genome of Batrachochytrium dendrobatidis.</title>
        <authorList>
            <consortium name="US DOE Joint Genome Institute (JGI-PGF)"/>
            <person name="Kuo A."/>
            <person name="Salamov A."/>
            <person name="Schmutz J."/>
            <person name="Lucas S."/>
            <person name="Pitluck S."/>
            <person name="Rosenblum E."/>
            <person name="Stajich J."/>
            <person name="Eisen M."/>
            <person name="Grigoriev I.V."/>
        </authorList>
    </citation>
    <scope>NUCLEOTIDE SEQUENCE [LARGE SCALE GENOMIC DNA]</scope>
    <source>
        <strain evidence="5">JAM81 / FGSC 10211</strain>
    </source>
</reference>
<evidence type="ECO:0000313" key="4">
    <source>
        <dbReference type="EMBL" id="EGF81140.1"/>
    </source>
</evidence>
<dbReference type="OMA" id="YAENEYW"/>
<feature type="transmembrane region" description="Helical" evidence="2">
    <location>
        <begin position="246"/>
        <end position="267"/>
    </location>
</feature>
<evidence type="ECO:0000313" key="5">
    <source>
        <dbReference type="Proteomes" id="UP000007241"/>
    </source>
</evidence>
<accession>F4NZJ5</accession>
<keyword evidence="2" id="KW-0812">Transmembrane</keyword>
<feature type="region of interest" description="Disordered" evidence="1">
    <location>
        <begin position="1"/>
        <end position="23"/>
    </location>
</feature>
<dbReference type="Pfam" id="PF01757">
    <property type="entry name" value="Acyl_transf_3"/>
    <property type="match status" value="1"/>
</dbReference>
<keyword evidence="2" id="KW-1133">Transmembrane helix</keyword>
<dbReference type="RefSeq" id="XP_006678098.1">
    <property type="nucleotide sequence ID" value="XM_006678035.1"/>
</dbReference>
<feature type="transmembrane region" description="Helical" evidence="2">
    <location>
        <begin position="82"/>
        <end position="102"/>
    </location>
</feature>
<dbReference type="InterPro" id="IPR002656">
    <property type="entry name" value="Acyl_transf_3_dom"/>
</dbReference>
<dbReference type="Proteomes" id="UP000007241">
    <property type="component" value="Unassembled WGS sequence"/>
</dbReference>
<feature type="transmembrane region" description="Helical" evidence="2">
    <location>
        <begin position="334"/>
        <end position="357"/>
    </location>
</feature>
<proteinExistence type="predicted"/>
<dbReference type="HOGENOM" id="CLU_585239_0_0_1"/>
<dbReference type="AlphaFoldDB" id="F4NZJ5"/>
<gene>
    <name evidence="4" type="ORF">BATDEDRAFT_87395</name>
</gene>
<feature type="transmembrane region" description="Helical" evidence="2">
    <location>
        <begin position="398"/>
        <end position="421"/>
    </location>
</feature>
<evidence type="ECO:0000259" key="3">
    <source>
        <dbReference type="Pfam" id="PF01757"/>
    </source>
</evidence>
<dbReference type="OrthoDB" id="10031269at2759"/>
<keyword evidence="2" id="KW-0472">Membrane</keyword>
<dbReference type="InterPro" id="IPR050879">
    <property type="entry name" value="Acyltransferase_3"/>
</dbReference>
<organism evidence="4 5">
    <name type="scientific">Batrachochytrium dendrobatidis (strain JAM81 / FGSC 10211)</name>
    <name type="common">Frog chytrid fungus</name>
    <dbReference type="NCBI Taxonomy" id="684364"/>
    <lineage>
        <taxon>Eukaryota</taxon>
        <taxon>Fungi</taxon>
        <taxon>Fungi incertae sedis</taxon>
        <taxon>Chytridiomycota</taxon>
        <taxon>Chytridiomycota incertae sedis</taxon>
        <taxon>Chytridiomycetes</taxon>
        <taxon>Rhizophydiales</taxon>
        <taxon>Rhizophydiales incertae sedis</taxon>
        <taxon>Batrachochytrium</taxon>
    </lineage>
</organism>
<keyword evidence="5" id="KW-1185">Reference proteome</keyword>
<dbReference type="GO" id="GO:0016747">
    <property type="term" value="F:acyltransferase activity, transferring groups other than amino-acyl groups"/>
    <property type="evidence" value="ECO:0007669"/>
    <property type="project" value="InterPro"/>
</dbReference>
<name>F4NZJ5_BATDJ</name>
<feature type="domain" description="Acyltransferase 3" evidence="3">
    <location>
        <begin position="85"/>
        <end position="417"/>
    </location>
</feature>